<dbReference type="Gene3D" id="3.20.20.30">
    <property type="entry name" value="Luciferase-like domain"/>
    <property type="match status" value="1"/>
</dbReference>
<dbReference type="GO" id="GO:0016705">
    <property type="term" value="F:oxidoreductase activity, acting on paired donors, with incorporation or reduction of molecular oxygen"/>
    <property type="evidence" value="ECO:0007669"/>
    <property type="project" value="InterPro"/>
</dbReference>
<evidence type="ECO:0000256" key="4">
    <source>
        <dbReference type="ARBA" id="ARBA00023033"/>
    </source>
</evidence>
<keyword evidence="1 6" id="KW-0285">Flavoprotein</keyword>
<keyword evidence="4" id="KW-0503">Monooxygenase</keyword>
<dbReference type="PANTHER" id="PTHR30011">
    <property type="entry name" value="ALKANESULFONATE MONOOXYGENASE-RELATED"/>
    <property type="match status" value="1"/>
</dbReference>
<dbReference type="InterPro" id="IPR011251">
    <property type="entry name" value="Luciferase-like_dom"/>
</dbReference>
<dbReference type="Proteomes" id="UP000702952">
    <property type="component" value="Unassembled WGS sequence"/>
</dbReference>
<organism evidence="8 9">
    <name type="scientific">Agrobacterium tumefaciens</name>
    <dbReference type="NCBI Taxonomy" id="358"/>
    <lineage>
        <taxon>Bacteria</taxon>
        <taxon>Pseudomonadati</taxon>
        <taxon>Pseudomonadota</taxon>
        <taxon>Alphaproteobacteria</taxon>
        <taxon>Hyphomicrobiales</taxon>
        <taxon>Rhizobiaceae</taxon>
        <taxon>Rhizobium/Agrobacterium group</taxon>
        <taxon>Agrobacterium</taxon>
        <taxon>Agrobacterium tumefaciens complex</taxon>
    </lineage>
</organism>
<feature type="binding site" evidence="6">
    <location>
        <position position="104"/>
    </location>
    <ligand>
        <name>FMN</name>
        <dbReference type="ChEBI" id="CHEBI:58210"/>
    </ligand>
</feature>
<comment type="caution">
    <text evidence="8">The sequence shown here is derived from an EMBL/GenBank/DDBJ whole genome shotgun (WGS) entry which is preliminary data.</text>
</comment>
<evidence type="ECO:0000256" key="2">
    <source>
        <dbReference type="ARBA" id="ARBA00022643"/>
    </source>
</evidence>
<feature type="binding site" evidence="6">
    <location>
        <position position="158"/>
    </location>
    <ligand>
        <name>FMN</name>
        <dbReference type="ChEBI" id="CHEBI:58210"/>
    </ligand>
</feature>
<dbReference type="GO" id="GO:0004497">
    <property type="term" value="F:monooxygenase activity"/>
    <property type="evidence" value="ECO:0007669"/>
    <property type="project" value="UniProtKB-KW"/>
</dbReference>
<dbReference type="RefSeq" id="WP_065660582.1">
    <property type="nucleotide sequence ID" value="NZ_CP123840.1"/>
</dbReference>
<evidence type="ECO:0000256" key="3">
    <source>
        <dbReference type="ARBA" id="ARBA00023002"/>
    </source>
</evidence>
<evidence type="ECO:0000256" key="6">
    <source>
        <dbReference type="PIRSR" id="PIRSR000337-1"/>
    </source>
</evidence>
<dbReference type="InterPro" id="IPR051260">
    <property type="entry name" value="Diverse_substr_monoxygenases"/>
</dbReference>
<accession>A0AA44J9J5</accession>
<name>A0AA44J9J5_AGRTU</name>
<dbReference type="Pfam" id="PF00296">
    <property type="entry name" value="Bac_luciferase"/>
    <property type="match status" value="1"/>
</dbReference>
<dbReference type="InterPro" id="IPR016215">
    <property type="entry name" value="NTA_MOA"/>
</dbReference>
<evidence type="ECO:0000313" key="8">
    <source>
        <dbReference type="EMBL" id="NTC29128.1"/>
    </source>
</evidence>
<dbReference type="SUPFAM" id="SSF51679">
    <property type="entry name" value="Bacterial luciferase-like"/>
    <property type="match status" value="1"/>
</dbReference>
<feature type="binding site" evidence="6">
    <location>
        <position position="230"/>
    </location>
    <ligand>
        <name>FMN</name>
        <dbReference type="ChEBI" id="CHEBI:58210"/>
    </ligand>
</feature>
<evidence type="ECO:0000313" key="9">
    <source>
        <dbReference type="Proteomes" id="UP000702952"/>
    </source>
</evidence>
<keyword evidence="2 6" id="KW-0288">FMN</keyword>
<feature type="binding site" evidence="6">
    <location>
        <position position="58"/>
    </location>
    <ligand>
        <name>FMN</name>
        <dbReference type="ChEBI" id="CHEBI:58210"/>
    </ligand>
</feature>
<feature type="binding site" evidence="6">
    <location>
        <position position="154"/>
    </location>
    <ligand>
        <name>FMN</name>
        <dbReference type="ChEBI" id="CHEBI:58210"/>
    </ligand>
</feature>
<dbReference type="PIRSF" id="PIRSF000337">
    <property type="entry name" value="NTA_MOA"/>
    <property type="match status" value="1"/>
</dbReference>
<gene>
    <name evidence="8" type="ORF">G6M46_13245</name>
</gene>
<dbReference type="EMBL" id="JAAMAY010000021">
    <property type="protein sequence ID" value="NTC29128.1"/>
    <property type="molecule type" value="Genomic_DNA"/>
</dbReference>
<evidence type="ECO:0000256" key="5">
    <source>
        <dbReference type="ARBA" id="ARBA00033748"/>
    </source>
</evidence>
<keyword evidence="3" id="KW-0560">Oxidoreductase</keyword>
<dbReference type="NCBIfam" id="TIGR03860">
    <property type="entry name" value="FMN_nitrolo"/>
    <property type="match status" value="1"/>
</dbReference>
<feature type="domain" description="Luciferase-like" evidence="7">
    <location>
        <begin position="28"/>
        <end position="389"/>
    </location>
</feature>
<proteinExistence type="inferred from homology"/>
<dbReference type="PANTHER" id="PTHR30011:SF16">
    <property type="entry name" value="C2H2 FINGER DOMAIN TRANSCRIPTION FACTOR (EUROFUNG)-RELATED"/>
    <property type="match status" value="1"/>
</dbReference>
<comment type="similarity">
    <text evidence="5">Belongs to the NtaA/SnaA/DszA monooxygenase family.</text>
</comment>
<evidence type="ECO:0000259" key="7">
    <source>
        <dbReference type="Pfam" id="PF00296"/>
    </source>
</evidence>
<protein>
    <submittedName>
        <fullName evidence="8">LLM class flavin-dependent oxidoreductase</fullName>
    </submittedName>
</protein>
<sequence length="461" mass="51256">MRKRLIFNCFTMNVPSHIYHGTWRHPKNELVNFNDFTTWANLVKKLEQGRFDAIFFADILGIDPAYDGKWDAYFQQGLHMPCNDTFTLCAALAGVTTDLGLVFTSSLLSEHPFAFAKKASTLDHISGGRIGWNIVTSVTDNAARNFGFDKIVPHDQRYDWADEYMDVLYKLWEGSWDADAMIADRESGVFSDHTKVHRINHQGERYRVQGPHLVSPSPQRTPMLYQAGASKRGSKFAAQHAEGTFVLYPNVNGARIGIAGTKQVASQAGRGPDDLKFIQGLSFVVGSTMEEAERKAREIDEWVSYEGLAAHVSRDMGVDLSHMEPDKPIDESGLDGLQGYARMIEMGKPEGEKATVKDLANALSYNCRIVGTPESIADELEQWQDAGVDGINMICQLHPDTFVDFIDHVTPVLQQRGLAQSEYAEGTLREKLFGRGSLLPENHPGASYRSAFSGQSLDAAE</sequence>
<evidence type="ECO:0000256" key="1">
    <source>
        <dbReference type="ARBA" id="ARBA00022630"/>
    </source>
</evidence>
<dbReference type="InterPro" id="IPR036661">
    <property type="entry name" value="Luciferase-like_sf"/>
</dbReference>
<reference evidence="8" key="1">
    <citation type="journal article" date="2020" name="Science">
        <title>Unexpected conservation and global transmission of agrobacterial virulence plasmids.</title>
        <authorList>
            <person name="Weisberg A.J."/>
            <person name="Davis E.W. 2nd"/>
            <person name="Tabima J."/>
            <person name="Belcher M.S."/>
            <person name="Miller M."/>
            <person name="Kuo C.H."/>
            <person name="Loper J.E."/>
            <person name="Grunwald N.J."/>
            <person name="Putnam M.L."/>
            <person name="Chang J.H."/>
        </authorList>
    </citation>
    <scope>NUCLEOTIDE SEQUENCE</scope>
    <source>
        <strain evidence="8">17-1853-1a</strain>
    </source>
</reference>
<dbReference type="AlphaFoldDB" id="A0AA44J9J5"/>